<evidence type="ECO:0000313" key="6">
    <source>
        <dbReference type="EMBL" id="ARJ51236.1"/>
    </source>
</evidence>
<dbReference type="PROSITE" id="PS51000">
    <property type="entry name" value="HTH_DEOR_2"/>
    <property type="match status" value="1"/>
</dbReference>
<dbReference type="KEGG" id="slz:B5P37_07905"/>
<dbReference type="RefSeq" id="WP_085237708.1">
    <property type="nucleotide sequence ID" value="NZ_CP020773.1"/>
</dbReference>
<feature type="domain" description="HTH deoR-type" evidence="5">
    <location>
        <begin position="3"/>
        <end position="58"/>
    </location>
</feature>
<dbReference type="GO" id="GO:0003677">
    <property type="term" value="F:DNA binding"/>
    <property type="evidence" value="ECO:0007669"/>
    <property type="project" value="UniProtKB-KW"/>
</dbReference>
<evidence type="ECO:0000256" key="2">
    <source>
        <dbReference type="ARBA" id="ARBA00023015"/>
    </source>
</evidence>
<dbReference type="InterPro" id="IPR014036">
    <property type="entry name" value="DeoR-like_C"/>
</dbReference>
<dbReference type="InterPro" id="IPR037171">
    <property type="entry name" value="NagB/RpiA_transferase-like"/>
</dbReference>
<dbReference type="PRINTS" id="PR00037">
    <property type="entry name" value="HTHLACR"/>
</dbReference>
<keyword evidence="3" id="KW-0238">DNA-binding</keyword>
<dbReference type="InterPro" id="IPR036390">
    <property type="entry name" value="WH_DNA-bd_sf"/>
</dbReference>
<dbReference type="InterPro" id="IPR050313">
    <property type="entry name" value="Carb_Metab_HTH_regulators"/>
</dbReference>
<dbReference type="PROSITE" id="PS00894">
    <property type="entry name" value="HTH_DEOR_1"/>
    <property type="match status" value="1"/>
</dbReference>
<dbReference type="InterPro" id="IPR036388">
    <property type="entry name" value="WH-like_DNA-bd_sf"/>
</dbReference>
<dbReference type="PANTHER" id="PTHR30363">
    <property type="entry name" value="HTH-TYPE TRANSCRIPTIONAL REGULATOR SRLR-RELATED"/>
    <property type="match status" value="1"/>
</dbReference>
<proteinExistence type="predicted"/>
<protein>
    <submittedName>
        <fullName evidence="6">DeoR family transcriptional regulator</fullName>
    </submittedName>
</protein>
<sequence length="251" mass="27892">MLTEKRHALILSALEQHQFLSLQHLIEYTGCSASTVRRDLSKLQDDGKLTRVHGGAKLVHDHRELELHEKRTQHIEEKIEIAKRAAQLVNEGDCIYLDAGSTTLEMIPFLKAQDLTVVTNGLSHVDALLKHGITTKLIGGDVKANTLAIVGSRAVAFLQQYRFNKAFLGVNGIDCEAGLTTPDEREAVIKETATKNAQQTYVLADQSKFNHQYLAAIHLPDIPIVITSENAREISNFNIYSTQFEILGGRI</sequence>
<organism evidence="6 7">
    <name type="scientific">Staphylococcus lutrae</name>
    <dbReference type="NCBI Taxonomy" id="155085"/>
    <lineage>
        <taxon>Bacteria</taxon>
        <taxon>Bacillati</taxon>
        <taxon>Bacillota</taxon>
        <taxon>Bacilli</taxon>
        <taxon>Bacillales</taxon>
        <taxon>Staphylococcaceae</taxon>
        <taxon>Staphylococcus</taxon>
    </lineage>
</organism>
<dbReference type="Pfam" id="PF08220">
    <property type="entry name" value="HTH_DeoR"/>
    <property type="match status" value="1"/>
</dbReference>
<reference evidence="6 7" key="1">
    <citation type="submission" date="2017-04" db="EMBL/GenBank/DDBJ databases">
        <authorList>
            <person name="Veseli I.A."/>
            <person name="Tang C."/>
            <person name="Pombert J.-F."/>
        </authorList>
    </citation>
    <scope>NUCLEOTIDE SEQUENCE [LARGE SCALE GENOMIC DNA]</scope>
    <source>
        <strain evidence="6 7">ATCC 700373</strain>
    </source>
</reference>
<evidence type="ECO:0000313" key="7">
    <source>
        <dbReference type="Proteomes" id="UP000242864"/>
    </source>
</evidence>
<dbReference type="SUPFAM" id="SSF46785">
    <property type="entry name" value="Winged helix' DNA-binding domain"/>
    <property type="match status" value="1"/>
</dbReference>
<evidence type="ECO:0000256" key="4">
    <source>
        <dbReference type="ARBA" id="ARBA00023163"/>
    </source>
</evidence>
<dbReference type="InterPro" id="IPR018356">
    <property type="entry name" value="Tscrpt_reg_HTH_DeoR_CS"/>
</dbReference>
<dbReference type="Pfam" id="PF00455">
    <property type="entry name" value="DeoRC"/>
    <property type="match status" value="1"/>
</dbReference>
<evidence type="ECO:0000256" key="1">
    <source>
        <dbReference type="ARBA" id="ARBA00022736"/>
    </source>
</evidence>
<dbReference type="SMART" id="SM00420">
    <property type="entry name" value="HTH_DEOR"/>
    <property type="match status" value="1"/>
</dbReference>
<keyword evidence="1" id="KW-0423">Lactose metabolism</keyword>
<evidence type="ECO:0000256" key="3">
    <source>
        <dbReference type="ARBA" id="ARBA00023125"/>
    </source>
</evidence>
<keyword evidence="2" id="KW-0805">Transcription regulation</keyword>
<dbReference type="SMART" id="SM01134">
    <property type="entry name" value="DeoRC"/>
    <property type="match status" value="1"/>
</dbReference>
<dbReference type="EMBL" id="CP020773">
    <property type="protein sequence ID" value="ARJ51236.1"/>
    <property type="molecule type" value="Genomic_DNA"/>
</dbReference>
<evidence type="ECO:0000259" key="5">
    <source>
        <dbReference type="PROSITE" id="PS51000"/>
    </source>
</evidence>
<dbReference type="GO" id="GO:0005988">
    <property type="term" value="P:lactose metabolic process"/>
    <property type="evidence" value="ECO:0007669"/>
    <property type="project" value="UniProtKB-KW"/>
</dbReference>
<accession>A0AAC9RT73</accession>
<dbReference type="Gene3D" id="1.10.10.10">
    <property type="entry name" value="Winged helix-like DNA-binding domain superfamily/Winged helix DNA-binding domain"/>
    <property type="match status" value="1"/>
</dbReference>
<keyword evidence="4" id="KW-0804">Transcription</keyword>
<dbReference type="GO" id="GO:0003700">
    <property type="term" value="F:DNA-binding transcription factor activity"/>
    <property type="evidence" value="ECO:0007669"/>
    <property type="project" value="InterPro"/>
</dbReference>
<name>A0AAC9RT73_9STAP</name>
<dbReference type="Proteomes" id="UP000242864">
    <property type="component" value="Chromosome"/>
</dbReference>
<dbReference type="InterPro" id="IPR001034">
    <property type="entry name" value="DeoR_HTH"/>
</dbReference>
<dbReference type="PANTHER" id="PTHR30363:SF56">
    <property type="entry name" value="TRANSCRIPTIONAL REGULATOR, DEOR FAMILY"/>
    <property type="match status" value="1"/>
</dbReference>
<dbReference type="SUPFAM" id="SSF100950">
    <property type="entry name" value="NagB/RpiA/CoA transferase-like"/>
    <property type="match status" value="1"/>
</dbReference>
<keyword evidence="7" id="KW-1185">Reference proteome</keyword>
<dbReference type="AlphaFoldDB" id="A0AAC9RT73"/>
<dbReference type="Gene3D" id="3.40.50.1360">
    <property type="match status" value="1"/>
</dbReference>
<gene>
    <name evidence="6" type="ORF">B5P37_07905</name>
</gene>